<proteinExistence type="predicted"/>
<accession>A0A1T5I7N9</accession>
<name>A0A1T5I7N9_9MICO</name>
<dbReference type="EMBL" id="FUZP01000001">
    <property type="protein sequence ID" value="SKC35118.1"/>
    <property type="molecule type" value="Genomic_DNA"/>
</dbReference>
<dbReference type="RefSeq" id="WP_159449443.1">
    <property type="nucleotide sequence ID" value="NZ_FUZP01000001.1"/>
</dbReference>
<protein>
    <submittedName>
        <fullName evidence="2">Uncharacterized protein</fullName>
    </submittedName>
</protein>
<gene>
    <name evidence="2" type="ORF">SAMN06309945_0015</name>
</gene>
<sequence length="48" mass="5217">MSHHDDDIASGDYLREDEATAPVAEEDNEVIKKVDPDDSDEVAGEATD</sequence>
<keyword evidence="3" id="KW-1185">Reference proteome</keyword>
<evidence type="ECO:0000313" key="3">
    <source>
        <dbReference type="Proteomes" id="UP000190857"/>
    </source>
</evidence>
<dbReference type="Proteomes" id="UP000190857">
    <property type="component" value="Unassembled WGS sequence"/>
</dbReference>
<evidence type="ECO:0000313" key="2">
    <source>
        <dbReference type="EMBL" id="SKC35118.1"/>
    </source>
</evidence>
<feature type="compositionally biased region" description="Basic and acidic residues" evidence="1">
    <location>
        <begin position="1"/>
        <end position="18"/>
    </location>
</feature>
<feature type="region of interest" description="Disordered" evidence="1">
    <location>
        <begin position="1"/>
        <end position="48"/>
    </location>
</feature>
<dbReference type="AlphaFoldDB" id="A0A1T5I7N9"/>
<reference evidence="2 3" key="1">
    <citation type="submission" date="2017-02" db="EMBL/GenBank/DDBJ databases">
        <authorList>
            <person name="Peterson S.W."/>
        </authorList>
    </citation>
    <scope>NUCLEOTIDE SEQUENCE [LARGE SCALE GENOMIC DNA]</scope>
    <source>
        <strain evidence="2 3">VKM Ac-2059</strain>
    </source>
</reference>
<organism evidence="2 3">
    <name type="scientific">Okibacterium fritillariae</name>
    <dbReference type="NCBI Taxonomy" id="123320"/>
    <lineage>
        <taxon>Bacteria</taxon>
        <taxon>Bacillati</taxon>
        <taxon>Actinomycetota</taxon>
        <taxon>Actinomycetes</taxon>
        <taxon>Micrococcales</taxon>
        <taxon>Microbacteriaceae</taxon>
        <taxon>Okibacterium</taxon>
    </lineage>
</organism>
<feature type="compositionally biased region" description="Acidic residues" evidence="1">
    <location>
        <begin position="37"/>
        <end position="48"/>
    </location>
</feature>
<evidence type="ECO:0000256" key="1">
    <source>
        <dbReference type="SAM" id="MobiDB-lite"/>
    </source>
</evidence>